<accession>A0A9N7Z7F9</accession>
<feature type="region of interest" description="Disordered" evidence="1">
    <location>
        <begin position="53"/>
        <end position="80"/>
    </location>
</feature>
<gene>
    <name evidence="2" type="ORF">PLEPLA_LOCUS40991</name>
</gene>
<feature type="compositionally biased region" description="Basic and acidic residues" evidence="1">
    <location>
        <begin position="332"/>
        <end position="345"/>
    </location>
</feature>
<protein>
    <submittedName>
        <fullName evidence="2">Uncharacterized protein</fullName>
    </submittedName>
</protein>
<evidence type="ECO:0000313" key="3">
    <source>
        <dbReference type="Proteomes" id="UP001153269"/>
    </source>
</evidence>
<feature type="compositionally biased region" description="Low complexity" evidence="1">
    <location>
        <begin position="253"/>
        <end position="299"/>
    </location>
</feature>
<keyword evidence="3" id="KW-1185">Reference proteome</keyword>
<feature type="compositionally biased region" description="Low complexity" evidence="1">
    <location>
        <begin position="310"/>
        <end position="329"/>
    </location>
</feature>
<feature type="region of interest" description="Disordered" evidence="1">
    <location>
        <begin position="253"/>
        <end position="345"/>
    </location>
</feature>
<sequence length="345" mass="37399">MVEKWVEPENLMMTSLLEGRFASPHRKQETINTLRMQHGRCSQCVDLPSLRASQLGDTSAPPGANESGAEGTEADEGNDNKDVNANELIAVIEPIVTVHTHVPLLAPQEEEETKPGEPSDVVSVNSSVSIPASNLSVNQQLYHRLSTDCVLLFTGEEERKEECKEEGEKWRRWGSGGGGEVEEEGKLRMRGSGGGGEVEEVGKWRRWGSGGGGEVEEFQGHVEDVKTERRHMDHGSIMIKIRLSDVHDELRSSVSRSSVSRSSVPQTGVRTRRSGSGSTSRPPQTGVRTGRFGSGSSSRPPQTGVKTRRSGSGSTSSPPQTGTSSVPTSLDRGNEKERKEGKEAF</sequence>
<name>A0A9N7Z7F9_PLEPL</name>
<organism evidence="2 3">
    <name type="scientific">Pleuronectes platessa</name>
    <name type="common">European plaice</name>
    <dbReference type="NCBI Taxonomy" id="8262"/>
    <lineage>
        <taxon>Eukaryota</taxon>
        <taxon>Metazoa</taxon>
        <taxon>Chordata</taxon>
        <taxon>Craniata</taxon>
        <taxon>Vertebrata</taxon>
        <taxon>Euteleostomi</taxon>
        <taxon>Actinopterygii</taxon>
        <taxon>Neopterygii</taxon>
        <taxon>Teleostei</taxon>
        <taxon>Neoteleostei</taxon>
        <taxon>Acanthomorphata</taxon>
        <taxon>Carangaria</taxon>
        <taxon>Pleuronectiformes</taxon>
        <taxon>Pleuronectoidei</taxon>
        <taxon>Pleuronectidae</taxon>
        <taxon>Pleuronectes</taxon>
    </lineage>
</organism>
<dbReference type="AlphaFoldDB" id="A0A9N7Z7F9"/>
<reference evidence="2" key="1">
    <citation type="submission" date="2020-03" db="EMBL/GenBank/DDBJ databases">
        <authorList>
            <person name="Weist P."/>
        </authorList>
    </citation>
    <scope>NUCLEOTIDE SEQUENCE</scope>
</reference>
<dbReference type="Proteomes" id="UP001153269">
    <property type="component" value="Unassembled WGS sequence"/>
</dbReference>
<comment type="caution">
    <text evidence="2">The sequence shown here is derived from an EMBL/GenBank/DDBJ whole genome shotgun (WGS) entry which is preliminary data.</text>
</comment>
<evidence type="ECO:0000256" key="1">
    <source>
        <dbReference type="SAM" id="MobiDB-lite"/>
    </source>
</evidence>
<evidence type="ECO:0000313" key="2">
    <source>
        <dbReference type="EMBL" id="CAB1453241.1"/>
    </source>
</evidence>
<proteinExistence type="predicted"/>
<feature type="region of interest" description="Disordered" evidence="1">
    <location>
        <begin position="170"/>
        <end position="216"/>
    </location>
</feature>
<dbReference type="EMBL" id="CADEAL010004162">
    <property type="protein sequence ID" value="CAB1453241.1"/>
    <property type="molecule type" value="Genomic_DNA"/>
</dbReference>